<name>A0ABT3L8J5_9CYAN</name>
<evidence type="ECO:0000313" key="1">
    <source>
        <dbReference type="EMBL" id="MCW6037843.1"/>
    </source>
</evidence>
<accession>A0ABT3L8J5</accession>
<evidence type="ECO:0000313" key="2">
    <source>
        <dbReference type="Proteomes" id="UP001526426"/>
    </source>
</evidence>
<protein>
    <submittedName>
        <fullName evidence="1">WYL domain-containing protein</fullName>
    </submittedName>
</protein>
<dbReference type="Proteomes" id="UP001526426">
    <property type="component" value="Unassembled WGS sequence"/>
</dbReference>
<reference evidence="1 2" key="1">
    <citation type="submission" date="2021-08" db="EMBL/GenBank/DDBJ databases">
        <title>Draft genome sequence of Spirulina subsalsa with high tolerance to salinity and hype-accumulation of phycocyanin.</title>
        <authorList>
            <person name="Pei H."/>
            <person name="Jiang L."/>
        </authorList>
    </citation>
    <scope>NUCLEOTIDE SEQUENCE [LARGE SCALE GENOMIC DNA]</scope>
    <source>
        <strain evidence="1 2">FACHB-351</strain>
    </source>
</reference>
<organism evidence="1 2">
    <name type="scientific">Spirulina subsalsa FACHB-351</name>
    <dbReference type="NCBI Taxonomy" id="234711"/>
    <lineage>
        <taxon>Bacteria</taxon>
        <taxon>Bacillati</taxon>
        <taxon>Cyanobacteriota</taxon>
        <taxon>Cyanophyceae</taxon>
        <taxon>Spirulinales</taxon>
        <taxon>Spirulinaceae</taxon>
        <taxon>Spirulina</taxon>
    </lineage>
</organism>
<dbReference type="EMBL" id="JAIHOM010000093">
    <property type="protein sequence ID" value="MCW6037843.1"/>
    <property type="molecule type" value="Genomic_DNA"/>
</dbReference>
<comment type="caution">
    <text evidence="1">The sequence shown here is derived from an EMBL/GenBank/DDBJ whole genome shotgun (WGS) entry which is preliminary data.</text>
</comment>
<proteinExistence type="predicted"/>
<sequence length="247" mass="28594">MVLIVTLVRFPGVGCPQPLATRTESKGQHNALAQLQTQMQAVAREQGYDWSKQYPSLGTLRKDLERLRDYGILEQRMYRWGYYLGTGVMTVRELQAALNSLESQGKYQGDPEIRRIYQSILQRLRGFPFPTQGSKNQPYPVRQNINRAINYTDPDEMREKQQYRDTLFHCVPLLEEVIVGGKGKGQDYLDYRVVLPRRSLDEFSIWVQRYADKAQVLSPPVLVEKHQQMALRLLEHYPFAQSVSSSP</sequence>
<keyword evidence="2" id="KW-1185">Reference proteome</keyword>
<gene>
    <name evidence="1" type="ORF">K4A83_16410</name>
</gene>